<evidence type="ECO:0000313" key="2">
    <source>
        <dbReference type="EMBL" id="KAJ3833376.1"/>
    </source>
</evidence>
<name>A0AA38NZI3_9AGAR</name>
<proteinExistence type="predicted"/>
<feature type="region of interest" description="Disordered" evidence="1">
    <location>
        <begin position="47"/>
        <end position="77"/>
    </location>
</feature>
<sequence>PITTYLSPLSMLASVRASGSNNGPPSFAPPASPFHSLTTIEQANRDRNEHAAQMSTSNPERRRKRRGQGRKPPRLVGGVGPFKVEDTIVTASDGTEVVSLVVLVYPPRLSPDDCQIHNLPLELHHYVQNSDAFQTVLESLNLVYHFDNLSLNTKVVDLLDVVQSSLSQAGWTFPQNPSSGTEPSAFFRRHERLAIQLLRFVGRGNINNNAKTPRLIPGKVESETMTLAQVVCNSADYGVAKYAVTPEKKFLLHTVIRSPNVSLNVNLFEKGLGSENVAQTHNCLSKRIYGIFRSDGDA</sequence>
<reference evidence="2" key="1">
    <citation type="submission" date="2022-08" db="EMBL/GenBank/DDBJ databases">
        <authorList>
            <consortium name="DOE Joint Genome Institute"/>
            <person name="Min B."/>
            <person name="Riley R."/>
            <person name="Sierra-Patev S."/>
            <person name="Naranjo-Ortiz M."/>
            <person name="Looney B."/>
            <person name="Konkel Z."/>
            <person name="Slot J.C."/>
            <person name="Sakamoto Y."/>
            <person name="Steenwyk J.L."/>
            <person name="Rokas A."/>
            <person name="Carro J."/>
            <person name="Camarero S."/>
            <person name="Ferreira P."/>
            <person name="Molpeceres G."/>
            <person name="Ruiz-Duenas F.J."/>
            <person name="Serrano A."/>
            <person name="Henrissat B."/>
            <person name="Drula E."/>
            <person name="Hughes K.W."/>
            <person name="Mata J.L."/>
            <person name="Ishikawa N.K."/>
            <person name="Vargas-Isla R."/>
            <person name="Ushijima S."/>
            <person name="Smith C.A."/>
            <person name="Ahrendt S."/>
            <person name="Andreopoulos W."/>
            <person name="He G."/>
            <person name="Labutti K."/>
            <person name="Lipzen A."/>
            <person name="Ng V."/>
            <person name="Sandor L."/>
            <person name="Barry K."/>
            <person name="Martinez A.T."/>
            <person name="Xiao Y."/>
            <person name="Gibbons J.G."/>
            <person name="Terashima K."/>
            <person name="Hibbett D.S."/>
            <person name="Grigoriev I.V."/>
        </authorList>
    </citation>
    <scope>NUCLEOTIDE SEQUENCE</scope>
    <source>
        <strain evidence="2">TFB9207</strain>
    </source>
</reference>
<evidence type="ECO:0000256" key="1">
    <source>
        <dbReference type="SAM" id="MobiDB-lite"/>
    </source>
</evidence>
<keyword evidence="3" id="KW-1185">Reference proteome</keyword>
<accession>A0AA38NZI3</accession>
<feature type="non-terminal residue" evidence="2">
    <location>
        <position position="298"/>
    </location>
</feature>
<comment type="caution">
    <text evidence="2">The sequence shown here is derived from an EMBL/GenBank/DDBJ whole genome shotgun (WGS) entry which is preliminary data.</text>
</comment>
<dbReference type="AlphaFoldDB" id="A0AA38NZI3"/>
<feature type="compositionally biased region" description="Basic residues" evidence="1">
    <location>
        <begin position="61"/>
        <end position="73"/>
    </location>
</feature>
<feature type="non-terminal residue" evidence="2">
    <location>
        <position position="1"/>
    </location>
</feature>
<organism evidence="2 3">
    <name type="scientific">Lentinula raphanica</name>
    <dbReference type="NCBI Taxonomy" id="153919"/>
    <lineage>
        <taxon>Eukaryota</taxon>
        <taxon>Fungi</taxon>
        <taxon>Dikarya</taxon>
        <taxon>Basidiomycota</taxon>
        <taxon>Agaricomycotina</taxon>
        <taxon>Agaricomycetes</taxon>
        <taxon>Agaricomycetidae</taxon>
        <taxon>Agaricales</taxon>
        <taxon>Marasmiineae</taxon>
        <taxon>Omphalotaceae</taxon>
        <taxon>Lentinula</taxon>
    </lineage>
</organism>
<gene>
    <name evidence="2" type="ORF">F5878DRAFT_520986</name>
</gene>
<evidence type="ECO:0000313" key="3">
    <source>
        <dbReference type="Proteomes" id="UP001163846"/>
    </source>
</evidence>
<dbReference type="Proteomes" id="UP001163846">
    <property type="component" value="Unassembled WGS sequence"/>
</dbReference>
<protein>
    <submittedName>
        <fullName evidence="2">Uncharacterized protein</fullName>
    </submittedName>
</protein>
<dbReference type="EMBL" id="MU806710">
    <property type="protein sequence ID" value="KAJ3833376.1"/>
    <property type="molecule type" value="Genomic_DNA"/>
</dbReference>